<proteinExistence type="inferred from homology"/>
<dbReference type="InterPro" id="IPR046347">
    <property type="entry name" value="bZIP_sf"/>
</dbReference>
<organism evidence="14 15">
    <name type="scientific">Aspergillus nomiae NRRL (strain ATCC 15546 / NRRL 13137 / CBS 260.88 / M93)</name>
    <dbReference type="NCBI Taxonomy" id="1509407"/>
    <lineage>
        <taxon>Eukaryota</taxon>
        <taxon>Fungi</taxon>
        <taxon>Dikarya</taxon>
        <taxon>Ascomycota</taxon>
        <taxon>Pezizomycotina</taxon>
        <taxon>Eurotiomycetes</taxon>
        <taxon>Eurotiomycetidae</taxon>
        <taxon>Eurotiales</taxon>
        <taxon>Aspergillaceae</taxon>
        <taxon>Aspergillus</taxon>
        <taxon>Aspergillus subgen. Circumdati</taxon>
    </lineage>
</organism>
<evidence type="ECO:0000256" key="5">
    <source>
        <dbReference type="ARBA" id="ARBA00022694"/>
    </source>
</evidence>
<comment type="similarity">
    <text evidence="3">Belongs to the RNase Z family.</text>
</comment>
<dbReference type="SUPFAM" id="SSF57959">
    <property type="entry name" value="Leucine zipper domain"/>
    <property type="match status" value="1"/>
</dbReference>
<dbReference type="CDD" id="cd07718">
    <property type="entry name" value="RNaseZ_ELAC1_ELAC2-C-term-like_MBL-fold"/>
    <property type="match status" value="1"/>
</dbReference>
<evidence type="ECO:0000256" key="1">
    <source>
        <dbReference type="ARBA" id="ARBA00000402"/>
    </source>
</evidence>
<dbReference type="GO" id="GO:0046872">
    <property type="term" value="F:metal ion binding"/>
    <property type="evidence" value="ECO:0007669"/>
    <property type="project" value="UniProtKB-KW"/>
</dbReference>
<dbReference type="GO" id="GO:1990180">
    <property type="term" value="P:mitochondrial tRNA 3'-end processing"/>
    <property type="evidence" value="ECO:0007669"/>
    <property type="project" value="TreeGrafter"/>
</dbReference>
<keyword evidence="15" id="KW-1185">Reference proteome</keyword>
<evidence type="ECO:0000256" key="3">
    <source>
        <dbReference type="ARBA" id="ARBA00007823"/>
    </source>
</evidence>
<keyword evidence="5" id="KW-0819">tRNA processing</keyword>
<keyword evidence="8" id="KW-0255">Endonuclease</keyword>
<dbReference type="Gene3D" id="3.60.15.10">
    <property type="entry name" value="Ribonuclease Z/Hydroxyacylglutathione hydrolase-like"/>
    <property type="match status" value="2"/>
</dbReference>
<feature type="compositionally biased region" description="Low complexity" evidence="12">
    <location>
        <begin position="1798"/>
        <end position="1814"/>
    </location>
</feature>
<feature type="region of interest" description="Disordered" evidence="12">
    <location>
        <begin position="1732"/>
        <end position="1836"/>
    </location>
</feature>
<comment type="catalytic activity">
    <reaction evidence="1">
        <text>Endonucleolytic cleavage of RNA, removing extra 3' nucleotides from tRNA precursor, generating 3' termini of tRNAs. A 3'-hydroxy group is left at the tRNA terminus and a 5'-phosphoryl group is left at the trailer molecule.</text>
        <dbReference type="EC" id="3.1.26.11"/>
    </reaction>
</comment>
<evidence type="ECO:0000313" key="15">
    <source>
        <dbReference type="Proteomes" id="UP000037505"/>
    </source>
</evidence>
<evidence type="ECO:0000313" key="14">
    <source>
        <dbReference type="EMBL" id="KNG87801.1"/>
    </source>
</evidence>
<feature type="region of interest" description="Disordered" evidence="12">
    <location>
        <begin position="652"/>
        <end position="706"/>
    </location>
</feature>
<dbReference type="InterPro" id="IPR036866">
    <property type="entry name" value="RibonucZ/Hydroxyglut_hydro"/>
</dbReference>
<feature type="compositionally biased region" description="Basic and acidic residues" evidence="12">
    <location>
        <begin position="298"/>
        <end position="315"/>
    </location>
</feature>
<feature type="domain" description="BZIP" evidence="13">
    <location>
        <begin position="308"/>
        <end position="371"/>
    </location>
</feature>
<keyword evidence="6" id="KW-0540">Nuclease</keyword>
<feature type="region of interest" description="Disordered" evidence="12">
    <location>
        <begin position="388"/>
        <end position="431"/>
    </location>
</feature>
<feature type="coiled-coil region" evidence="11">
    <location>
        <begin position="333"/>
        <end position="367"/>
    </location>
</feature>
<comment type="caution">
    <text evidence="14">The sequence shown here is derived from an EMBL/GenBank/DDBJ whole genome shotgun (WGS) entry which is preliminary data.</text>
</comment>
<protein>
    <recommendedName>
        <fullName evidence="4">ribonuclease Z</fullName>
        <ecNumber evidence="4">3.1.26.11</ecNumber>
    </recommendedName>
</protein>
<evidence type="ECO:0000256" key="8">
    <source>
        <dbReference type="ARBA" id="ARBA00022759"/>
    </source>
</evidence>
<sequence>MATLAEHPVVAPSTYDQDIDTFLNLDQLTYTTSEPARPKAALAQPSIPPTEFNAGDLRSANFAATGQSPIAFQGPSHQYDEHKQQTGLPPGALAQAMTFNQMNGMGYGGASPGYMMNADMFTGTQLKREDASLDFNAIPSRNPSEMDLESDNMGTVPGYFFSPNPNKSQFVDPSALGGQEVVPVGPSTQVGRMYPGMHQQQAAMAKAAQQQKHHEMMRQQQQLQQQRRIEEQMQNNGNPQVQPPRNTNPIVEERITRLLQQMRQSSTSSSPSDSPSPSVLPQMAKAKKDEQDMDEDERLLASEEGKKLSSKERRQLRNKVSARAFRSRRKEYIGQLESEVAARTNEAHELRLQNRALYEENARLTDLARMLLSSPNFSQFLDEMSINGVSSSAQPQPPQQQQPQQLQSQPQPQQQPTMQPSMPKDTNHGHGAQEFAMQQNPQVGMVVVPNQGLDVAAMSMNNAGWNSGIDMNYNPSVFAVLEVPEPSIIDTEILSGKSSSVGSYLPEITDSKNELPVFDRMPMSEEASVGVENPDVEFDESDPAFALFADSPATSQQESFDISFNGVESEKSAHAFELVVENESRDAESRFSYLCHSMEAAFQPKLATLPPARGLLFKAFRGNVAPSIIARSPVPFRAPFSRPFWHIPKAASKPKSIKPKSIKPKDSISKSPASASFARSKPRPKSHPSKSTVPPTKPLPTLKTEPYPLKRDTFLLRAPRLITRRGSKNYLLYSSKTHKLSGFDFLPTPPVGQKPMKFFYQVITTPTADTPGTTVALQFPEKRYFFGQISEGTQRACTERGVKLSYLTDVFLTGRMEWGNNGGLIGVILTLADGIASANTALEAIAREKEARLQKSAKSDKKPPVKAKLEHGVPYAVQDGEAVAQRGTLTIHGGRNLTHTLATARRFVFRKGMPVFTREYDSESMAKKESAEAEDPFEKPTWSDDNIKVWAMPIRPPTSLQPKEVPRVAPQSPRKRSLDEFREEVTAQEAIDPRTRDQIIRQSVITDMFNSTWKLDALVETPLAEVKMPAVMFVRNPETRALEQYTGPAPGSNEPLPDIKVFVRQPWPGAAVEKIPPTTWCDEAVSYIVRNHDIRGKFDPKKAAELKVCKGKDFGRLTKGESVISEDKQIITPDMVLGPPRLGKGLAIIDLPSSEYVESLISRPEWKSPSVTTNLEAFIWILGPGVGDHPRLREFVASMPHCKHTVSSSDYCPNYLSMGSIAGSSVRMAQLRRDNYPVPVHDNVSLPQPGTRTHGSEVTVRNVQNSPFEAIEPGLIIDMEPNFGINRSEVVPRFNAIEAVQRMPVAVQKRMSTIDKRVKKEEFEEKLRQFRKDLPGADAEIITLGTGSSSPSKYRNVSSTLVHVPGYGYYLLDCGENTLGQLKRVFEPEKLREVLQDLRMIWISHLHADHHLGTASVIKAWFQENYPNGDSQTSAIENDMSKILKEKRLFLVSEENMIWWLEEYASAEDFGFGKVTPLSAYPVIHNRALRTKFVYRHCRADGSFSNQEVENANPRSTELSFDSESSPLTPLLREATGLADLLTTKVSHCRGAMAVSLVFPNGFKVSFSGDCRPSASFAAIGHGSTVLIHEATFQDDMGVSAIAKKHSTTSEALEVGRRMEARAILLTHFSQRYQKVAHVEKNHPPAKRQETVVQPEQPDIPDNEPEEASQASTSNGNVPSFFATIKVEEKPQIKVPVVAAFDYMRIRVGDMPVAQAYAPAVEKLYDILERTSEEGSEKQRQEKEKQEAAKMQEKMRRKAKHEKKSKAGASLADVEPTPAVPAEEMDIDKKSPVKRHSAWSASESESGWSTSGSDSEAEVRVRRNSRSPSRTVKRSS</sequence>
<dbReference type="Pfam" id="PF13691">
    <property type="entry name" value="Lactamase_B_4"/>
    <property type="match status" value="1"/>
</dbReference>
<dbReference type="Gene3D" id="1.20.5.170">
    <property type="match status" value="1"/>
</dbReference>
<evidence type="ECO:0000256" key="4">
    <source>
        <dbReference type="ARBA" id="ARBA00012477"/>
    </source>
</evidence>
<feature type="compositionally biased region" description="Basic and acidic residues" evidence="12">
    <location>
        <begin position="1732"/>
        <end position="1754"/>
    </location>
</feature>
<evidence type="ECO:0000256" key="10">
    <source>
        <dbReference type="ARBA" id="ARBA00022833"/>
    </source>
</evidence>
<reference evidence="14 15" key="1">
    <citation type="submission" date="2014-06" db="EMBL/GenBank/DDBJ databases">
        <title>The Genome of the Aflatoxigenic Filamentous Fungus Aspergillus nomius.</title>
        <authorList>
            <person name="Moore M.G."/>
            <person name="Shannon B.M."/>
            <person name="Brian M.M."/>
        </authorList>
    </citation>
    <scope>NUCLEOTIDE SEQUENCE [LARGE SCALE GENOMIC DNA]</scope>
    <source>
        <strain evidence="14 15">NRRL 13137</strain>
    </source>
</reference>
<dbReference type="FunFam" id="3.60.15.10:FF:000063">
    <property type="entry name" value="tRNA processing endoribonuclease Trz1, putative"/>
    <property type="match status" value="1"/>
</dbReference>
<keyword evidence="10" id="KW-0862">Zinc</keyword>
<evidence type="ECO:0000259" key="13">
    <source>
        <dbReference type="PROSITE" id="PS50217"/>
    </source>
</evidence>
<dbReference type="GO" id="GO:0003700">
    <property type="term" value="F:DNA-binding transcription factor activity"/>
    <property type="evidence" value="ECO:0007669"/>
    <property type="project" value="InterPro"/>
</dbReference>
<feature type="compositionally biased region" description="Low complexity" evidence="12">
    <location>
        <begin position="265"/>
        <end position="277"/>
    </location>
</feature>
<keyword evidence="11" id="KW-0175">Coiled coil</keyword>
<gene>
    <name evidence="14" type="ORF">ANOM_004412</name>
</gene>
<dbReference type="OrthoDB" id="527344at2759"/>
<evidence type="ECO:0000256" key="9">
    <source>
        <dbReference type="ARBA" id="ARBA00022801"/>
    </source>
</evidence>
<feature type="region of interest" description="Disordered" evidence="12">
    <location>
        <begin position="261"/>
        <end position="324"/>
    </location>
</feature>
<dbReference type="Proteomes" id="UP000037505">
    <property type="component" value="Unassembled WGS sequence"/>
</dbReference>
<feature type="compositionally biased region" description="Basic and acidic residues" evidence="12">
    <location>
        <begin position="1640"/>
        <end position="1650"/>
    </location>
</feature>
<dbReference type="RefSeq" id="XP_015408724.1">
    <property type="nucleotide sequence ID" value="XM_015549669.1"/>
</dbReference>
<dbReference type="InterPro" id="IPR047151">
    <property type="entry name" value="RNZ2-like"/>
</dbReference>
<feature type="region of interest" description="Disordered" evidence="12">
    <location>
        <begin position="205"/>
        <end position="228"/>
    </location>
</feature>
<evidence type="ECO:0000256" key="12">
    <source>
        <dbReference type="SAM" id="MobiDB-lite"/>
    </source>
</evidence>
<keyword evidence="9" id="KW-0378">Hydrolase</keyword>
<dbReference type="GO" id="GO:0042781">
    <property type="term" value="F:3'-tRNA processing endoribonuclease activity"/>
    <property type="evidence" value="ECO:0007669"/>
    <property type="project" value="UniProtKB-EC"/>
</dbReference>
<evidence type="ECO:0000256" key="7">
    <source>
        <dbReference type="ARBA" id="ARBA00022723"/>
    </source>
</evidence>
<feature type="compositionally biased region" description="Basic residues" evidence="12">
    <location>
        <begin position="1755"/>
        <end position="1766"/>
    </location>
</feature>
<dbReference type="EC" id="3.1.26.11" evidence="4"/>
<dbReference type="InterPro" id="IPR027794">
    <property type="entry name" value="tRNase_Z_dom"/>
</dbReference>
<feature type="region of interest" description="Disordered" evidence="12">
    <location>
        <begin position="956"/>
        <end position="984"/>
    </location>
</feature>
<evidence type="ECO:0000256" key="11">
    <source>
        <dbReference type="SAM" id="Coils"/>
    </source>
</evidence>
<dbReference type="CDD" id="cd14810">
    <property type="entry name" value="bZIP_u1"/>
    <property type="match status" value="1"/>
</dbReference>
<feature type="compositionally biased region" description="Low complexity" evidence="12">
    <location>
        <begin position="689"/>
        <end position="706"/>
    </location>
</feature>
<dbReference type="PANTHER" id="PTHR12553:SF49">
    <property type="entry name" value="ZINC PHOSPHODIESTERASE ELAC PROTEIN 2"/>
    <property type="match status" value="1"/>
</dbReference>
<accession>A0A0L1J7L1</accession>
<dbReference type="EMBL" id="JNOM01000069">
    <property type="protein sequence ID" value="KNG87801.1"/>
    <property type="molecule type" value="Genomic_DNA"/>
</dbReference>
<dbReference type="FunFam" id="1.20.5.170:FF:000031">
    <property type="entry name" value="BZIP transcription factor (MeaB)"/>
    <property type="match status" value="1"/>
</dbReference>
<evidence type="ECO:0000256" key="2">
    <source>
        <dbReference type="ARBA" id="ARBA00001947"/>
    </source>
</evidence>
<dbReference type="STRING" id="1509407.A0A0L1J7L1"/>
<dbReference type="Pfam" id="PF00170">
    <property type="entry name" value="bZIP_1"/>
    <property type="match status" value="1"/>
</dbReference>
<evidence type="ECO:0000256" key="6">
    <source>
        <dbReference type="ARBA" id="ARBA00022722"/>
    </source>
</evidence>
<name>A0A0L1J7L1_ASPN3</name>
<dbReference type="GO" id="GO:0005739">
    <property type="term" value="C:mitochondrion"/>
    <property type="evidence" value="ECO:0007669"/>
    <property type="project" value="TreeGrafter"/>
</dbReference>
<comment type="cofactor">
    <cofactor evidence="2">
        <name>Zn(2+)</name>
        <dbReference type="ChEBI" id="CHEBI:29105"/>
    </cofactor>
</comment>
<feature type="compositionally biased region" description="Low complexity" evidence="12">
    <location>
        <begin position="401"/>
        <end position="423"/>
    </location>
</feature>
<dbReference type="PANTHER" id="PTHR12553">
    <property type="entry name" value="ZINC PHOSPHODIESTERASE ELAC PROTEIN 2"/>
    <property type="match status" value="1"/>
</dbReference>
<dbReference type="PROSITE" id="PS50217">
    <property type="entry name" value="BZIP"/>
    <property type="match status" value="1"/>
</dbReference>
<feature type="region of interest" description="Disordered" evidence="12">
    <location>
        <begin position="1640"/>
        <end position="1677"/>
    </location>
</feature>
<feature type="region of interest" description="Disordered" evidence="12">
    <location>
        <begin position="1506"/>
        <end position="1525"/>
    </location>
</feature>
<keyword evidence="7" id="KW-0479">Metal-binding</keyword>
<dbReference type="SMART" id="SM00338">
    <property type="entry name" value="BRLZ"/>
    <property type="match status" value="1"/>
</dbReference>
<dbReference type="SUPFAM" id="SSF56281">
    <property type="entry name" value="Metallo-hydrolase/oxidoreductase"/>
    <property type="match status" value="2"/>
</dbReference>
<dbReference type="GeneID" id="26806216"/>
<dbReference type="InterPro" id="IPR004827">
    <property type="entry name" value="bZIP"/>
</dbReference>